<evidence type="ECO:0000313" key="10">
    <source>
        <dbReference type="EMBL" id="MBB4013315.1"/>
    </source>
</evidence>
<feature type="transmembrane region" description="Helical" evidence="7">
    <location>
        <begin position="328"/>
        <end position="349"/>
    </location>
</feature>
<evidence type="ECO:0000313" key="11">
    <source>
        <dbReference type="Proteomes" id="UP000561045"/>
    </source>
</evidence>
<name>A0A840BJA8_9RHOO</name>
<comment type="subcellular location">
    <subcellularLocation>
        <location evidence="1">Cell membrane</location>
        <topology evidence="1">Multi-pass membrane protein</topology>
    </subcellularLocation>
</comment>
<reference evidence="10 11" key="1">
    <citation type="submission" date="2020-08" db="EMBL/GenBank/DDBJ databases">
        <title>Genomic Encyclopedia of Type Strains, Phase IV (KMG-IV): sequencing the most valuable type-strain genomes for metagenomic binning, comparative biology and taxonomic classification.</title>
        <authorList>
            <person name="Goeker M."/>
        </authorList>
    </citation>
    <scope>NUCLEOTIDE SEQUENCE [LARGE SCALE GENOMIC DNA]</scope>
    <source>
        <strain evidence="10 11">DSM 106739</strain>
    </source>
</reference>
<feature type="transmembrane region" description="Helical" evidence="7">
    <location>
        <begin position="369"/>
        <end position="389"/>
    </location>
</feature>
<evidence type="ECO:0000256" key="5">
    <source>
        <dbReference type="ARBA" id="ARBA00023136"/>
    </source>
</evidence>
<sequence length="406" mass="42295">MRAADLLLYAARVVRGGVVRTALVLLAMGIGVAAVVLVSALGEGARRYVADQFGALGTNLVIVLPGRSETAGAGPSIASGETTRDITLDDALALSRSLAVRRLAPLIVGLGAVRAADGADARVREGPVLGSTTDFLAIRNMSLSQGVFLPGGDPHHAQQVCVIGRTVALELFGKQPPLGRWLRIGDRRFRVIGVLGKQGTSLGIDTDEVVIVPVAAAQALFNTEGLFRVLLEAKQRDQVPQAKADAESIMQQRHEGERDVTVITQDAVLATFDRILGTLTLAIGGLAAISLAVAGILVMNVMLISVAQRRSEIGLLKALGATAAEIRHIFFSEAVLLALGGAAAGLAVGLLGQQALVAAYPTIPFAAPWWALLAAPLTAVVTAVVFTVMPARRAAQLDPVHALSRR</sequence>
<evidence type="ECO:0000256" key="3">
    <source>
        <dbReference type="ARBA" id="ARBA00022692"/>
    </source>
</evidence>
<keyword evidence="11" id="KW-1185">Reference proteome</keyword>
<dbReference type="PANTHER" id="PTHR30572">
    <property type="entry name" value="MEMBRANE COMPONENT OF TRANSPORTER-RELATED"/>
    <property type="match status" value="1"/>
</dbReference>
<dbReference type="InterPro" id="IPR025857">
    <property type="entry name" value="MacB_PCD"/>
</dbReference>
<dbReference type="InterPro" id="IPR003838">
    <property type="entry name" value="ABC3_permease_C"/>
</dbReference>
<dbReference type="Proteomes" id="UP000561045">
    <property type="component" value="Unassembled WGS sequence"/>
</dbReference>
<evidence type="ECO:0000256" key="1">
    <source>
        <dbReference type="ARBA" id="ARBA00004651"/>
    </source>
</evidence>
<dbReference type="InterPro" id="IPR050250">
    <property type="entry name" value="Macrolide_Exporter_MacB"/>
</dbReference>
<organism evidence="10 11">
    <name type="scientific">Niveibacterium umoris</name>
    <dbReference type="NCBI Taxonomy" id="1193620"/>
    <lineage>
        <taxon>Bacteria</taxon>
        <taxon>Pseudomonadati</taxon>
        <taxon>Pseudomonadota</taxon>
        <taxon>Betaproteobacteria</taxon>
        <taxon>Rhodocyclales</taxon>
        <taxon>Rhodocyclaceae</taxon>
        <taxon>Niveibacterium</taxon>
    </lineage>
</organism>
<protein>
    <submittedName>
        <fullName evidence="10">Putative ABC transport system permease protein</fullName>
    </submittedName>
</protein>
<feature type="domain" description="MacB-like periplasmic core" evidence="9">
    <location>
        <begin position="21"/>
        <end position="248"/>
    </location>
</feature>
<dbReference type="EMBL" id="JACIET010000002">
    <property type="protein sequence ID" value="MBB4013315.1"/>
    <property type="molecule type" value="Genomic_DNA"/>
</dbReference>
<dbReference type="GO" id="GO:0005886">
    <property type="term" value="C:plasma membrane"/>
    <property type="evidence" value="ECO:0007669"/>
    <property type="project" value="UniProtKB-SubCell"/>
</dbReference>
<dbReference type="PANTHER" id="PTHR30572:SF4">
    <property type="entry name" value="ABC TRANSPORTER PERMEASE YTRF"/>
    <property type="match status" value="1"/>
</dbReference>
<evidence type="ECO:0000259" key="9">
    <source>
        <dbReference type="Pfam" id="PF12704"/>
    </source>
</evidence>
<dbReference type="Pfam" id="PF12704">
    <property type="entry name" value="MacB_PCD"/>
    <property type="match status" value="1"/>
</dbReference>
<dbReference type="Pfam" id="PF02687">
    <property type="entry name" value="FtsX"/>
    <property type="match status" value="1"/>
</dbReference>
<keyword evidence="3 7" id="KW-0812">Transmembrane</keyword>
<gene>
    <name evidence="10" type="ORF">GGR36_002661</name>
</gene>
<evidence type="ECO:0000256" key="7">
    <source>
        <dbReference type="SAM" id="Phobius"/>
    </source>
</evidence>
<dbReference type="AlphaFoldDB" id="A0A840BJA8"/>
<evidence type="ECO:0000256" key="2">
    <source>
        <dbReference type="ARBA" id="ARBA00022475"/>
    </source>
</evidence>
<comment type="caution">
    <text evidence="10">The sequence shown here is derived from an EMBL/GenBank/DDBJ whole genome shotgun (WGS) entry which is preliminary data.</text>
</comment>
<dbReference type="GO" id="GO:0022857">
    <property type="term" value="F:transmembrane transporter activity"/>
    <property type="evidence" value="ECO:0007669"/>
    <property type="project" value="TreeGrafter"/>
</dbReference>
<evidence type="ECO:0000256" key="6">
    <source>
        <dbReference type="ARBA" id="ARBA00038076"/>
    </source>
</evidence>
<proteinExistence type="inferred from homology"/>
<comment type="similarity">
    <text evidence="6">Belongs to the ABC-4 integral membrane protein family.</text>
</comment>
<evidence type="ECO:0000256" key="4">
    <source>
        <dbReference type="ARBA" id="ARBA00022989"/>
    </source>
</evidence>
<keyword evidence="5 7" id="KW-0472">Membrane</keyword>
<keyword evidence="4 7" id="KW-1133">Transmembrane helix</keyword>
<feature type="transmembrane region" description="Helical" evidence="7">
    <location>
        <begin position="21"/>
        <end position="42"/>
    </location>
</feature>
<keyword evidence="2" id="KW-1003">Cell membrane</keyword>
<feature type="transmembrane region" description="Helical" evidence="7">
    <location>
        <begin position="281"/>
        <end position="307"/>
    </location>
</feature>
<evidence type="ECO:0000259" key="8">
    <source>
        <dbReference type="Pfam" id="PF02687"/>
    </source>
</evidence>
<accession>A0A840BJA8</accession>
<dbReference type="RefSeq" id="WP_183635205.1">
    <property type="nucleotide sequence ID" value="NZ_BAABLE010000005.1"/>
</dbReference>
<feature type="domain" description="ABC3 transporter permease C-terminal" evidence="8">
    <location>
        <begin position="286"/>
        <end position="399"/>
    </location>
</feature>